<dbReference type="PANTHER" id="PTHR42939:SF1">
    <property type="entry name" value="ABC TRANSPORTER ATP-BINDING PROTEIN ALBC-RELATED"/>
    <property type="match status" value="1"/>
</dbReference>
<dbReference type="PROSITE" id="PS00211">
    <property type="entry name" value="ABC_TRANSPORTER_1"/>
    <property type="match status" value="1"/>
</dbReference>
<reference evidence="5" key="2">
    <citation type="journal article" date="2021" name="PeerJ">
        <title>Extensive microbial diversity within the chicken gut microbiome revealed by metagenomics and culture.</title>
        <authorList>
            <person name="Gilroy R."/>
            <person name="Ravi A."/>
            <person name="Getino M."/>
            <person name="Pursley I."/>
            <person name="Horton D.L."/>
            <person name="Alikhan N.F."/>
            <person name="Baker D."/>
            <person name="Gharbi K."/>
            <person name="Hall N."/>
            <person name="Watson M."/>
            <person name="Adriaenssens E.M."/>
            <person name="Foster-Nyarko E."/>
            <person name="Jarju S."/>
            <person name="Secka A."/>
            <person name="Antonio M."/>
            <person name="Oren A."/>
            <person name="Chaudhuri R.R."/>
            <person name="La Ragione R."/>
            <person name="Hildebrand F."/>
            <person name="Pallen M.J."/>
        </authorList>
    </citation>
    <scope>NUCLEOTIDE SEQUENCE</scope>
    <source>
        <strain evidence="5">23406</strain>
    </source>
</reference>
<sequence>MIEINHLTKTYKNTGNKAVDDISFTVMPGEIFGFLGPNGAGKSTTIKCLTGILPYEQGVIRIGGVDLAEDPVSAKKKIGFVPDEHIVYEGLTGAKYLEFIANVFEVPSAVRKERIERFAERFGLKDKLTQSVGSYSHGMKQKLNLIAALIHEPEVFVLDEPMTGLDPQSSYELKTIMAEYAAAGKTVFFSSHVLEVVEKVCSRVAIIDKGKLLTVCDMKELKEKRSDLSLEEFFLSLTHAAEAAI</sequence>
<organism evidence="5 6">
    <name type="scientific">Candidatus Stercoripulliclostridium merdipullorum</name>
    <dbReference type="NCBI Taxonomy" id="2840952"/>
    <lineage>
        <taxon>Bacteria</taxon>
        <taxon>Bacillati</taxon>
        <taxon>Bacillota</taxon>
        <taxon>Clostridia</taxon>
        <taxon>Eubacteriales</taxon>
        <taxon>Candidatus Stercoripulliclostridium</taxon>
    </lineage>
</organism>
<evidence type="ECO:0000256" key="3">
    <source>
        <dbReference type="ARBA" id="ARBA00022840"/>
    </source>
</evidence>
<dbReference type="PROSITE" id="PS50893">
    <property type="entry name" value="ABC_TRANSPORTER_2"/>
    <property type="match status" value="1"/>
</dbReference>
<dbReference type="Gene3D" id="3.40.50.300">
    <property type="entry name" value="P-loop containing nucleotide triphosphate hydrolases"/>
    <property type="match status" value="1"/>
</dbReference>
<dbReference type="Proteomes" id="UP000886891">
    <property type="component" value="Unassembled WGS sequence"/>
</dbReference>
<dbReference type="GO" id="GO:0005524">
    <property type="term" value="F:ATP binding"/>
    <property type="evidence" value="ECO:0007669"/>
    <property type="project" value="UniProtKB-KW"/>
</dbReference>
<dbReference type="CDD" id="cd03230">
    <property type="entry name" value="ABC_DR_subfamily_A"/>
    <property type="match status" value="1"/>
</dbReference>
<name>A0A9D1SXE8_9FIRM</name>
<protein>
    <submittedName>
        <fullName evidence="5">ABC transporter ATP-binding protein</fullName>
    </submittedName>
</protein>
<dbReference type="AlphaFoldDB" id="A0A9D1SXE8"/>
<evidence type="ECO:0000256" key="2">
    <source>
        <dbReference type="ARBA" id="ARBA00022741"/>
    </source>
</evidence>
<reference evidence="5" key="1">
    <citation type="submission" date="2020-10" db="EMBL/GenBank/DDBJ databases">
        <authorList>
            <person name="Gilroy R."/>
        </authorList>
    </citation>
    <scope>NUCLEOTIDE SEQUENCE</scope>
    <source>
        <strain evidence="5">23406</strain>
    </source>
</reference>
<feature type="domain" description="ABC transporter" evidence="4">
    <location>
        <begin position="2"/>
        <end position="234"/>
    </location>
</feature>
<dbReference type="InterPro" id="IPR027417">
    <property type="entry name" value="P-loop_NTPase"/>
</dbReference>
<evidence type="ECO:0000313" key="6">
    <source>
        <dbReference type="Proteomes" id="UP000886891"/>
    </source>
</evidence>
<dbReference type="InterPro" id="IPR051782">
    <property type="entry name" value="ABC_Transporter_VariousFunc"/>
</dbReference>
<dbReference type="EMBL" id="DVOH01000022">
    <property type="protein sequence ID" value="HIV00099.1"/>
    <property type="molecule type" value="Genomic_DNA"/>
</dbReference>
<evidence type="ECO:0000313" key="5">
    <source>
        <dbReference type="EMBL" id="HIV00099.1"/>
    </source>
</evidence>
<keyword evidence="1" id="KW-0813">Transport</keyword>
<dbReference type="PANTHER" id="PTHR42939">
    <property type="entry name" value="ABC TRANSPORTER ATP-BINDING PROTEIN ALBC-RELATED"/>
    <property type="match status" value="1"/>
</dbReference>
<comment type="caution">
    <text evidence="5">The sequence shown here is derived from an EMBL/GenBank/DDBJ whole genome shotgun (WGS) entry which is preliminary data.</text>
</comment>
<evidence type="ECO:0000256" key="1">
    <source>
        <dbReference type="ARBA" id="ARBA00022448"/>
    </source>
</evidence>
<dbReference type="InterPro" id="IPR003439">
    <property type="entry name" value="ABC_transporter-like_ATP-bd"/>
</dbReference>
<gene>
    <name evidence="5" type="ORF">IAB14_03160</name>
</gene>
<proteinExistence type="predicted"/>
<dbReference type="Pfam" id="PF00005">
    <property type="entry name" value="ABC_tran"/>
    <property type="match status" value="1"/>
</dbReference>
<dbReference type="InterPro" id="IPR003593">
    <property type="entry name" value="AAA+_ATPase"/>
</dbReference>
<keyword evidence="3 5" id="KW-0067">ATP-binding</keyword>
<dbReference type="InterPro" id="IPR017871">
    <property type="entry name" value="ABC_transporter-like_CS"/>
</dbReference>
<evidence type="ECO:0000259" key="4">
    <source>
        <dbReference type="PROSITE" id="PS50893"/>
    </source>
</evidence>
<accession>A0A9D1SXE8</accession>
<dbReference type="SUPFAM" id="SSF52540">
    <property type="entry name" value="P-loop containing nucleoside triphosphate hydrolases"/>
    <property type="match status" value="1"/>
</dbReference>
<keyword evidence="2" id="KW-0547">Nucleotide-binding</keyword>
<dbReference type="GO" id="GO:0016887">
    <property type="term" value="F:ATP hydrolysis activity"/>
    <property type="evidence" value="ECO:0007669"/>
    <property type="project" value="InterPro"/>
</dbReference>
<dbReference type="SMART" id="SM00382">
    <property type="entry name" value="AAA"/>
    <property type="match status" value="1"/>
</dbReference>